<dbReference type="EMBL" id="FTOQ01000001">
    <property type="protein sequence ID" value="SIS49908.1"/>
    <property type="molecule type" value="Genomic_DNA"/>
</dbReference>
<evidence type="ECO:0000256" key="3">
    <source>
        <dbReference type="ARBA" id="ARBA00022795"/>
    </source>
</evidence>
<dbReference type="RefSeq" id="WP_076443823.1">
    <property type="nucleotide sequence ID" value="NZ_FTOQ01000001.1"/>
</dbReference>
<dbReference type="Gene3D" id="2.60.40.4070">
    <property type="match status" value="1"/>
</dbReference>
<comment type="function">
    <text evidence="4 5">Required for flagellar hook formation. May act as a scaffolding protein.</text>
</comment>
<dbReference type="Proteomes" id="UP000186684">
    <property type="component" value="Unassembled WGS sequence"/>
</dbReference>
<dbReference type="Gene3D" id="2.30.30.910">
    <property type="match status" value="1"/>
</dbReference>
<keyword evidence="3 5" id="KW-1005">Bacterial flagellum biogenesis</keyword>
<protein>
    <recommendedName>
        <fullName evidence="2 5">Basal-body rod modification protein FlgD</fullName>
    </recommendedName>
</protein>
<proteinExistence type="inferred from homology"/>
<keyword evidence="8" id="KW-0282">Flagellum</keyword>
<evidence type="ECO:0000256" key="4">
    <source>
        <dbReference type="ARBA" id="ARBA00024746"/>
    </source>
</evidence>
<dbReference type="OrthoDB" id="9785233at2"/>
<keyword evidence="8" id="KW-0966">Cell projection</keyword>
<sequence>MQIDTSISPAFSAGAGATPEQRETTLSSDFETFLQMLVTQAENQDPLNPIESSDYAAQLATFAAVEQQVLTNDLLQQMQVQLSGSAMSELSGWVGADVLVQAPVMFDGTPIQLVPQTAVGATSAQLIVKNSAGTVVSRQALSVPAGEVVWTGTDPSGAPLPNGVYTFEVESAQDGRVIATTTAHAYGEVAQATADETGVSLTLQSGSTVSMSEVNAVRLAEGA</sequence>
<evidence type="ECO:0000313" key="9">
    <source>
        <dbReference type="Proteomes" id="UP000186684"/>
    </source>
</evidence>
<evidence type="ECO:0000256" key="5">
    <source>
        <dbReference type="RuleBase" id="RU362076"/>
    </source>
</evidence>
<dbReference type="GO" id="GO:0044781">
    <property type="term" value="P:bacterial-type flagellum organization"/>
    <property type="evidence" value="ECO:0007669"/>
    <property type="project" value="UniProtKB-UniRule"/>
</dbReference>
<gene>
    <name evidence="8" type="ORF">SAMN05421759_10143</name>
</gene>
<keyword evidence="8" id="KW-0969">Cilium</keyword>
<reference evidence="9" key="1">
    <citation type="submission" date="2017-01" db="EMBL/GenBank/DDBJ databases">
        <authorList>
            <person name="Varghese N."/>
            <person name="Submissions S."/>
        </authorList>
    </citation>
    <scope>NUCLEOTIDE SEQUENCE [LARGE SCALE GENOMIC DNA]</scope>
    <source>
        <strain evidence="9">DSM 29430</strain>
    </source>
</reference>
<feature type="domain" description="FlgD/Vpr Ig-like" evidence="7">
    <location>
        <begin position="106"/>
        <end position="174"/>
    </location>
</feature>
<evidence type="ECO:0000256" key="6">
    <source>
        <dbReference type="SAM" id="MobiDB-lite"/>
    </source>
</evidence>
<accession>A0A1N7JKP4</accession>
<dbReference type="Pfam" id="PF03963">
    <property type="entry name" value="FlgD"/>
    <property type="match status" value="1"/>
</dbReference>
<dbReference type="AlphaFoldDB" id="A0A1N7JKP4"/>
<comment type="similarity">
    <text evidence="1 5">Belongs to the FlgD family.</text>
</comment>
<dbReference type="InterPro" id="IPR005648">
    <property type="entry name" value="FlgD"/>
</dbReference>
<evidence type="ECO:0000259" key="7">
    <source>
        <dbReference type="Pfam" id="PF13860"/>
    </source>
</evidence>
<evidence type="ECO:0000313" key="8">
    <source>
        <dbReference type="EMBL" id="SIS49908.1"/>
    </source>
</evidence>
<dbReference type="STRING" id="633194.SAMN05421759_10143"/>
<keyword evidence="9" id="KW-1185">Reference proteome</keyword>
<feature type="region of interest" description="Disordered" evidence="6">
    <location>
        <begin position="1"/>
        <end position="22"/>
    </location>
</feature>
<organism evidence="8 9">
    <name type="scientific">Roseivivax lentus</name>
    <dbReference type="NCBI Taxonomy" id="633194"/>
    <lineage>
        <taxon>Bacteria</taxon>
        <taxon>Pseudomonadati</taxon>
        <taxon>Pseudomonadota</taxon>
        <taxon>Alphaproteobacteria</taxon>
        <taxon>Rhodobacterales</taxon>
        <taxon>Roseobacteraceae</taxon>
        <taxon>Roseivivax</taxon>
    </lineage>
</organism>
<evidence type="ECO:0000256" key="1">
    <source>
        <dbReference type="ARBA" id="ARBA00010577"/>
    </source>
</evidence>
<dbReference type="InterPro" id="IPR025965">
    <property type="entry name" value="FlgD/Vpr_Ig-like"/>
</dbReference>
<evidence type="ECO:0000256" key="2">
    <source>
        <dbReference type="ARBA" id="ARBA00016013"/>
    </source>
</evidence>
<name>A0A1N7JKP4_9RHOB</name>
<dbReference type="Pfam" id="PF13860">
    <property type="entry name" value="FlgD_ig"/>
    <property type="match status" value="1"/>
</dbReference>